<comment type="caution">
    <text evidence="2">The sequence shown here is derived from an EMBL/GenBank/DDBJ whole genome shotgun (WGS) entry which is preliminary data.</text>
</comment>
<organism evidence="2 3">
    <name type="scientific">Brachionus plicatilis</name>
    <name type="common">Marine rotifer</name>
    <name type="synonym">Brachionus muelleri</name>
    <dbReference type="NCBI Taxonomy" id="10195"/>
    <lineage>
        <taxon>Eukaryota</taxon>
        <taxon>Metazoa</taxon>
        <taxon>Spiralia</taxon>
        <taxon>Gnathifera</taxon>
        <taxon>Rotifera</taxon>
        <taxon>Eurotatoria</taxon>
        <taxon>Monogononta</taxon>
        <taxon>Pseudotrocha</taxon>
        <taxon>Ploima</taxon>
        <taxon>Brachionidae</taxon>
        <taxon>Brachionus</taxon>
    </lineage>
</organism>
<dbReference type="InterPro" id="IPR001478">
    <property type="entry name" value="PDZ"/>
</dbReference>
<dbReference type="STRING" id="10195.A0A3M7P980"/>
<dbReference type="SMART" id="SM00228">
    <property type="entry name" value="PDZ"/>
    <property type="match status" value="4"/>
</dbReference>
<dbReference type="InterPro" id="IPR036034">
    <property type="entry name" value="PDZ_sf"/>
</dbReference>
<dbReference type="PANTHER" id="PTHR19964">
    <property type="entry name" value="MULTIPLE PDZ DOMAIN PROTEIN"/>
    <property type="match status" value="1"/>
</dbReference>
<dbReference type="InterPro" id="IPR051342">
    <property type="entry name" value="PDZ_scaffold"/>
</dbReference>
<dbReference type="Pfam" id="PF00595">
    <property type="entry name" value="PDZ"/>
    <property type="match status" value="4"/>
</dbReference>
<feature type="domain" description="PDZ" evidence="1">
    <location>
        <begin position="125"/>
        <end position="207"/>
    </location>
</feature>
<dbReference type="PROSITE" id="PS50106">
    <property type="entry name" value="PDZ"/>
    <property type="match status" value="4"/>
</dbReference>
<dbReference type="OrthoDB" id="438726at2759"/>
<dbReference type="EMBL" id="REGN01012359">
    <property type="protein sequence ID" value="RMZ95618.1"/>
    <property type="molecule type" value="Genomic_DNA"/>
</dbReference>
<feature type="domain" description="PDZ" evidence="1">
    <location>
        <begin position="354"/>
        <end position="438"/>
    </location>
</feature>
<evidence type="ECO:0000313" key="2">
    <source>
        <dbReference type="EMBL" id="RMZ95618.1"/>
    </source>
</evidence>
<evidence type="ECO:0000259" key="1">
    <source>
        <dbReference type="PROSITE" id="PS50106"/>
    </source>
</evidence>
<dbReference type="SUPFAM" id="SSF50156">
    <property type="entry name" value="PDZ domain-like"/>
    <property type="match status" value="4"/>
</dbReference>
<proteinExistence type="predicted"/>
<gene>
    <name evidence="2" type="ORF">BpHYR1_051795</name>
</gene>
<sequence>MVLESKILYFLNLEYLDVASLILQESIKYLKESCQVLNITYFFKSRITTVIQQIKEDSFADKDGRLQPGDHIIKLNGIDLTSYTHQEVTDLFCQAIPICKMTVYRESLEENEEYENYEYREEIVKIDIPKQRGQNLGIKIGSRKKEKGVFILHILKNSLAHHDGRIRVNDRILEINGQNLKNGSKEEAHRIILESTSMVSLLVSREIAPNLPILEGHNESRCRKQNSERTPIWQEYNLNLAKENDDPLGLLIDGGLNSFEGESTPIFVSSIEPKSCIEKTKYIRKADLIICINEESLIGETKRNASEMIQNAKNSDMISIAYVRSPDSYEDTVVFKPTWRYFISIPITYQIAKSIQVFKGTNEYLGLTIAGGKDTNFDKIFIKSVIPDSSAAKSKKLRSGDMILSVDGVSLQNSSHSDAVQYLKSVHGLIRFVIISCPGSLV</sequence>
<dbReference type="PANTHER" id="PTHR19964:SF84">
    <property type="entry name" value="LIGAND OF NUMB PROTEIN X 2-LIKE ISOFORM X1"/>
    <property type="match status" value="1"/>
</dbReference>
<accession>A0A3M7P980</accession>
<keyword evidence="3" id="KW-1185">Reference proteome</keyword>
<evidence type="ECO:0000313" key="3">
    <source>
        <dbReference type="Proteomes" id="UP000276133"/>
    </source>
</evidence>
<reference evidence="2 3" key="1">
    <citation type="journal article" date="2018" name="Sci. Rep.">
        <title>Genomic signatures of local adaptation to the degree of environmental predictability in rotifers.</title>
        <authorList>
            <person name="Franch-Gras L."/>
            <person name="Hahn C."/>
            <person name="Garcia-Roger E.M."/>
            <person name="Carmona M.J."/>
            <person name="Serra M."/>
            <person name="Gomez A."/>
        </authorList>
    </citation>
    <scope>NUCLEOTIDE SEQUENCE [LARGE SCALE GENOMIC DNA]</scope>
    <source>
        <strain evidence="2">HYR1</strain>
    </source>
</reference>
<name>A0A3M7P980_BRAPC</name>
<protein>
    <submittedName>
        <fullName evidence="2">Ligand of Numb X 2-like isoform X1</fullName>
    </submittedName>
</protein>
<feature type="domain" description="PDZ" evidence="1">
    <location>
        <begin position="50"/>
        <end position="107"/>
    </location>
</feature>
<dbReference type="Proteomes" id="UP000276133">
    <property type="component" value="Unassembled WGS sequence"/>
</dbReference>
<dbReference type="AlphaFoldDB" id="A0A3M7P980"/>
<feature type="domain" description="PDZ" evidence="1">
    <location>
        <begin position="237"/>
        <end position="324"/>
    </location>
</feature>
<dbReference type="Gene3D" id="2.30.42.10">
    <property type="match status" value="4"/>
</dbReference>